<dbReference type="Proteomes" id="UP001220324">
    <property type="component" value="Unassembled WGS sequence"/>
</dbReference>
<evidence type="ECO:0000313" key="7">
    <source>
        <dbReference type="Proteomes" id="UP001220324"/>
    </source>
</evidence>
<dbReference type="Gene3D" id="3.10.350.10">
    <property type="entry name" value="LysM domain"/>
    <property type="match status" value="2"/>
</dbReference>
<proteinExistence type="predicted"/>
<accession>A0AAD6D530</accession>
<dbReference type="PANTHER" id="PTHR47700:SF2">
    <property type="entry name" value="CHITINASE"/>
    <property type="match status" value="1"/>
</dbReference>
<dbReference type="InterPro" id="IPR057277">
    <property type="entry name" value="LysM_C"/>
</dbReference>
<protein>
    <recommendedName>
        <fullName evidence="5">LysM domain-containing protein</fullName>
    </recommendedName>
</protein>
<dbReference type="Pfam" id="PF25139">
    <property type="entry name" value="LysM14_C"/>
    <property type="match status" value="1"/>
</dbReference>
<keyword evidence="7" id="KW-1185">Reference proteome</keyword>
<evidence type="ECO:0000256" key="2">
    <source>
        <dbReference type="ARBA" id="ARBA00023026"/>
    </source>
</evidence>
<dbReference type="EMBL" id="JAQIZZ010000002">
    <property type="protein sequence ID" value="KAJ5552743.1"/>
    <property type="molecule type" value="Genomic_DNA"/>
</dbReference>
<evidence type="ECO:0000256" key="3">
    <source>
        <dbReference type="SAM" id="MobiDB-lite"/>
    </source>
</evidence>
<organism evidence="6 7">
    <name type="scientific">Penicillium frequentans</name>
    <dbReference type="NCBI Taxonomy" id="3151616"/>
    <lineage>
        <taxon>Eukaryota</taxon>
        <taxon>Fungi</taxon>
        <taxon>Dikarya</taxon>
        <taxon>Ascomycota</taxon>
        <taxon>Pezizomycotina</taxon>
        <taxon>Eurotiomycetes</taxon>
        <taxon>Eurotiomycetidae</taxon>
        <taxon>Eurotiales</taxon>
        <taxon>Aspergillaceae</taxon>
        <taxon>Penicillium</taxon>
    </lineage>
</organism>
<dbReference type="SMART" id="SM00257">
    <property type="entry name" value="LysM"/>
    <property type="match status" value="2"/>
</dbReference>
<keyword evidence="1" id="KW-0147">Chitin-binding</keyword>
<dbReference type="GO" id="GO:0008061">
    <property type="term" value="F:chitin binding"/>
    <property type="evidence" value="ECO:0007669"/>
    <property type="project" value="UniProtKB-KW"/>
</dbReference>
<gene>
    <name evidence="6" type="ORF">N7494_002121</name>
</gene>
<evidence type="ECO:0000313" key="6">
    <source>
        <dbReference type="EMBL" id="KAJ5552743.1"/>
    </source>
</evidence>
<feature type="domain" description="LysM" evidence="5">
    <location>
        <begin position="33"/>
        <end position="78"/>
    </location>
</feature>
<dbReference type="PROSITE" id="PS51782">
    <property type="entry name" value="LYSM"/>
    <property type="match status" value="2"/>
</dbReference>
<dbReference type="PANTHER" id="PTHR47700">
    <property type="entry name" value="V CHITINASE, PUTATIVE (AFU_ORTHOLOGUE AFUA_6G13720)-RELATED"/>
    <property type="match status" value="1"/>
</dbReference>
<feature type="region of interest" description="Disordered" evidence="3">
    <location>
        <begin position="301"/>
        <end position="336"/>
    </location>
</feature>
<feature type="chain" id="PRO_5042210832" description="LysM domain-containing protein" evidence="4">
    <location>
        <begin position="23"/>
        <end position="480"/>
    </location>
</feature>
<dbReference type="Pfam" id="PF01476">
    <property type="entry name" value="LysM"/>
    <property type="match status" value="2"/>
</dbReference>
<reference evidence="6 7" key="1">
    <citation type="journal article" date="2023" name="IMA Fungus">
        <title>Comparative genomic study of the Penicillium genus elucidates a diverse pangenome and 15 lateral gene transfer events.</title>
        <authorList>
            <person name="Petersen C."/>
            <person name="Sorensen T."/>
            <person name="Nielsen M.R."/>
            <person name="Sondergaard T.E."/>
            <person name="Sorensen J.L."/>
            <person name="Fitzpatrick D.A."/>
            <person name="Frisvad J.C."/>
            <person name="Nielsen K.L."/>
        </authorList>
    </citation>
    <scope>NUCLEOTIDE SEQUENCE [LARGE SCALE GENOMIC DNA]</scope>
    <source>
        <strain evidence="6 7">IBT 35679</strain>
    </source>
</reference>
<dbReference type="InterPro" id="IPR053214">
    <property type="entry name" value="LysM12-like"/>
</dbReference>
<dbReference type="SUPFAM" id="SSF54106">
    <property type="entry name" value="LysM domain"/>
    <property type="match status" value="1"/>
</dbReference>
<feature type="compositionally biased region" description="Basic and acidic residues" evidence="3">
    <location>
        <begin position="252"/>
        <end position="268"/>
    </location>
</feature>
<keyword evidence="2" id="KW-0843">Virulence</keyword>
<comment type="caution">
    <text evidence="6">The sequence shown here is derived from an EMBL/GenBank/DDBJ whole genome shotgun (WGS) entry which is preliminary data.</text>
</comment>
<feature type="domain" description="LysM" evidence="5">
    <location>
        <begin position="96"/>
        <end position="144"/>
    </location>
</feature>
<dbReference type="InterPro" id="IPR018392">
    <property type="entry name" value="LysM"/>
</dbReference>
<name>A0AAD6D530_9EURO</name>
<evidence type="ECO:0000256" key="1">
    <source>
        <dbReference type="ARBA" id="ARBA00022669"/>
    </source>
</evidence>
<feature type="compositionally biased region" description="Low complexity" evidence="3">
    <location>
        <begin position="223"/>
        <end position="251"/>
    </location>
</feature>
<keyword evidence="4" id="KW-0732">Signal</keyword>
<dbReference type="InterPro" id="IPR036779">
    <property type="entry name" value="LysM_dom_sf"/>
</dbReference>
<feature type="signal peptide" evidence="4">
    <location>
        <begin position="1"/>
        <end position="22"/>
    </location>
</feature>
<feature type="region of interest" description="Disordered" evidence="3">
    <location>
        <begin position="223"/>
        <end position="272"/>
    </location>
</feature>
<dbReference type="AlphaFoldDB" id="A0AAD6D530"/>
<evidence type="ECO:0000259" key="5">
    <source>
        <dbReference type="PROSITE" id="PS51782"/>
    </source>
</evidence>
<sequence length="480" mass="50108">MGMAILHSILALCGFILISSTAAELQKRETACWSILIKSDDTCATLAAKCGITTTEFSDYNTDSSLCSSLTAGKPVCCSPGNLDLPPDAGSDGLCYSYTLQADDTCTVIADGYEITVDEIKAYNNATFGWNGCNKLDQGSFICLSLGSPPMPVSLPDAICGPQVPGTVRPSNMADLDDLNPCLATNCKCNLSVGECFNTVDSNSGCATGTAAVAISTSTARAVTTASTNSKATSSKTKTTSTERITSTKTSKSIEEKETTHSTSKKESATTSTTSIVQITTASWTKSTSTTPTTSIVEITTASSTSKSSKAHSTTTHKSSSSASDPKTTSTTKSTSMTTSAAASTSSYSPWEVAMYSERDCDGDYYLLSGINLDFSSNCLGLHSGLSSAFTEKGTWCRWYTDGGSKSTDCDAGTLETPASWYLTNAMCQVFPSEDCTNTNGTAQAYTSAGGSACTNFADAAFKVSPWGSLWCSGVDSEYL</sequence>
<evidence type="ECO:0000256" key="4">
    <source>
        <dbReference type="SAM" id="SignalP"/>
    </source>
</evidence>